<accession>L0DBH4</accession>
<reference evidence="3 4" key="1">
    <citation type="submission" date="2012-02" db="EMBL/GenBank/DDBJ databases">
        <title>Complete sequence of chromosome of Singulisphaera acidiphila DSM 18658.</title>
        <authorList>
            <consortium name="US DOE Joint Genome Institute (JGI-PGF)"/>
            <person name="Lucas S."/>
            <person name="Copeland A."/>
            <person name="Lapidus A."/>
            <person name="Glavina del Rio T."/>
            <person name="Dalin E."/>
            <person name="Tice H."/>
            <person name="Bruce D."/>
            <person name="Goodwin L."/>
            <person name="Pitluck S."/>
            <person name="Peters L."/>
            <person name="Ovchinnikova G."/>
            <person name="Chertkov O."/>
            <person name="Kyrpides N."/>
            <person name="Mavromatis K."/>
            <person name="Ivanova N."/>
            <person name="Brettin T."/>
            <person name="Detter J.C."/>
            <person name="Han C."/>
            <person name="Larimer F."/>
            <person name="Land M."/>
            <person name="Hauser L."/>
            <person name="Markowitz V."/>
            <person name="Cheng J.-F."/>
            <person name="Hugenholtz P."/>
            <person name="Woyke T."/>
            <person name="Wu D."/>
            <person name="Tindall B."/>
            <person name="Pomrenke H."/>
            <person name="Brambilla E."/>
            <person name="Klenk H.-P."/>
            <person name="Eisen J.A."/>
        </authorList>
    </citation>
    <scope>NUCLEOTIDE SEQUENCE [LARGE SCALE GENOMIC DNA]</scope>
    <source>
        <strain evidence="4">ATCC BAA-1392 / DSM 18658 / VKM B-2454 / MOB10</strain>
    </source>
</reference>
<feature type="region of interest" description="Disordered" evidence="1">
    <location>
        <begin position="426"/>
        <end position="502"/>
    </location>
</feature>
<evidence type="ECO:0000313" key="4">
    <source>
        <dbReference type="Proteomes" id="UP000010798"/>
    </source>
</evidence>
<feature type="compositionally biased region" description="Low complexity" evidence="1">
    <location>
        <begin position="786"/>
        <end position="797"/>
    </location>
</feature>
<sequence>MTTTTLQPGRRRYGLVDTRRISKPRLSQLILVFTGMVIALVLFVWLLFWINPTRRGIGGRWIAQRGLTHPLLGFQAADIEKITGAVRGTVPESDYGSFRDVLRDHLTKAANRPVVLYVSAAGVVDDKGAVLLRDDGGVIGETSEPDARHSAISLEQFFEVFKDAGTRFPSQSRFLIWDAGQIGSDRNLGVYANGFLPKLRSYLAENPVKRLVILSSCAPGQTSTSSEFDNRSVFGYFVEQGLAGKGSTPNGLSVQSLTRYVRAQVALWARNHRQAEQTPELFGDTTLDFPLPRSRKVTLATRPEGDEEQEETKRFLKRLERAWAERDGWQKRKPYRSAPRTWLRYQETLLRAERLFRAGESTEAESALNSLPNLASEVTRVPAFDGSLALLEKNAATASDKSKQKTLEDARSSIDEALDLILGGDETAAPGEEADGAEKTTEPAVEKEKGEAKKAGEPGPVPPAKQEVSAKQASVVPTRKKTQSGHATLSGRRKADSPIARLSSVDDDRRPLFPEAQLIVWADTFVTRGPDRNAFRGRRGEALEKAIQTRNLAEVAAASDERINRWIRPWVEAGDVHRRNGQDLLFAAEPAVPRCLEALDQADEAYQIAIKNAEICDQAIDQIEQLSAELPYYGEWKARRGGRLEIGLDPSFQELLDSAAELARLIHSVPPPLRTEGDPLAGRDEQIQRIKRQYGTVAESFRGLTDDFHNQWEGGRWRDLDTVLNVPLIPAEIRMKLLERVRSRPIASSLLETTTDASSGSSTSSGDSESRLKKESDSFLAERAARSSPSSDPALSETESPADPSFWRTASGLARLELGLLEIGGAKKEEVASLRETYDRACRKLGGSPFSEFAEFSERIRSLRRARLLALGEKPNPDLLYEQLDAADRALRVLPLADEVGRDKLVEQRIKFLRRDLSTWHGQRLLDDFAPRQALATLEKAGDDYGDSNELRRAVERAKVMLRANLLVDANAPKTPTLDDQEGMTVSIKVHAEGEIPAGDAVAFLGHDLRLPVSVNQKGADASSGAAGTLVPIGAGNPADPAEFVVERTDSTPETVTIKLEPGAFYRGQIFPRDLSASAIVFRLTPGKEGIDVTLRQSDRRLIKIYGDQFERHPGQGFLHPHTPLAYRFVINHTLTKPAKIWVRYGLEGKDETFVTRKDVKLEPGRPNDEIGDRVDTDLHEIPFDKARYLVLEIRKDTEMGRVLFKRRYPFRQVAPSQYMRVQDGFDEVQNMAYVNVWHLKSDPVSGPSDVTVSLDGQSIATTLDRGGAEQWWRIYPKPPLPVFWRIQVEKVIDAFKGRIDTGVVPPEKTAPAQ</sequence>
<feature type="transmembrane region" description="Helical" evidence="2">
    <location>
        <begin position="29"/>
        <end position="50"/>
    </location>
</feature>
<proteinExistence type="predicted"/>
<keyword evidence="2" id="KW-1133">Transmembrane helix</keyword>
<keyword evidence="4" id="KW-1185">Reference proteome</keyword>
<keyword evidence="2" id="KW-0812">Transmembrane</keyword>
<feature type="compositionally biased region" description="Basic and acidic residues" evidence="1">
    <location>
        <begin position="768"/>
        <end position="777"/>
    </location>
</feature>
<dbReference type="eggNOG" id="COG4249">
    <property type="taxonomic scope" value="Bacteria"/>
</dbReference>
<keyword evidence="2" id="KW-0472">Membrane</keyword>
<evidence type="ECO:0000256" key="2">
    <source>
        <dbReference type="SAM" id="Phobius"/>
    </source>
</evidence>
<evidence type="ECO:0000313" key="3">
    <source>
        <dbReference type="EMBL" id="AGA26729.1"/>
    </source>
</evidence>
<dbReference type="HOGENOM" id="CLU_260422_0_0_0"/>
<feature type="region of interest" description="Disordered" evidence="1">
    <location>
        <begin position="752"/>
        <end position="806"/>
    </location>
</feature>
<feature type="compositionally biased region" description="Low complexity" evidence="1">
    <location>
        <begin position="752"/>
        <end position="767"/>
    </location>
</feature>
<name>L0DBH4_SINAD</name>
<dbReference type="EMBL" id="CP003364">
    <property type="protein sequence ID" value="AGA26729.1"/>
    <property type="molecule type" value="Genomic_DNA"/>
</dbReference>
<protein>
    <submittedName>
        <fullName evidence="3">Uncharacterized protein</fullName>
    </submittedName>
</protein>
<organism evidence="3 4">
    <name type="scientific">Singulisphaera acidiphila (strain ATCC BAA-1392 / DSM 18658 / VKM B-2454 / MOB10)</name>
    <dbReference type="NCBI Taxonomy" id="886293"/>
    <lineage>
        <taxon>Bacteria</taxon>
        <taxon>Pseudomonadati</taxon>
        <taxon>Planctomycetota</taxon>
        <taxon>Planctomycetia</taxon>
        <taxon>Isosphaerales</taxon>
        <taxon>Isosphaeraceae</taxon>
        <taxon>Singulisphaera</taxon>
    </lineage>
</organism>
<feature type="compositionally biased region" description="Basic and acidic residues" evidence="1">
    <location>
        <begin position="436"/>
        <end position="456"/>
    </location>
</feature>
<gene>
    <name evidence="3" type="ordered locus">Sinac_2418</name>
</gene>
<dbReference type="RefSeq" id="WP_015245882.1">
    <property type="nucleotide sequence ID" value="NC_019892.1"/>
</dbReference>
<dbReference type="OrthoDB" id="219385at2"/>
<evidence type="ECO:0000256" key="1">
    <source>
        <dbReference type="SAM" id="MobiDB-lite"/>
    </source>
</evidence>
<dbReference type="Proteomes" id="UP000010798">
    <property type="component" value="Chromosome"/>
</dbReference>
<dbReference type="KEGG" id="saci:Sinac_2418"/>